<accession>A0A2H3DES1</accession>
<sequence>MHTCRFNVIQLQYLESIFEQLQTRESANADLRNYFDASMKVPSIGNFSDVDGYGGFIPGEHYLAAMLNKAIERDEADANQHTSLLEPDQLAIDDSHKVNKHIAKVEGVNVFGAMWTCMTSRYIQSQALTLTKAHKERIGPLTGISQSTKRYGHNNPCIIFSDDPIKDKHLINSAFPMLSKNLTPIAEAHGLIPLELPSTLSPVVLTTAMLIESTLSSLMAPLDIDKDASLCISFDAEWNVSRTLGVSIIQLAPHQDPPEIFLIPIYRFDKKLLPLSLLCLMLSNRVFKIGSGIKGDMTWLKKQFLQLSGKPITTIDLKDYAIQQGVIHRKDSGSLDALVEKTLEKYLPKEDVVWKSERWEDGKLSSDLIQYAATDVFASCCIFEKLSESPLLNNVTIDTPAGSRIALLIQEGGEIIAYGKISADQSSPFKGVHVKVPNQNRVVIDIDTLLKPSAVAVLHIDHSITNSTASKNGRTKLGAFTLGQLQEASMSSSFLMVTPTSLLIFDNCNVRDIEALESSVNTQAPMPFMEPFLPPDMEPGLESDSEESDDQSYPQQDFTGKSSTLAAQMLQANYEASAVSRGIVFTSVY</sequence>
<dbReference type="PANTHER" id="PTHR13620">
    <property type="entry name" value="3-5 EXONUCLEASE"/>
    <property type="match status" value="1"/>
</dbReference>
<reference evidence="6" key="1">
    <citation type="journal article" date="2017" name="Nat. Ecol. Evol.">
        <title>Genome expansion and lineage-specific genetic innovations in the forest pathogenic fungi Armillaria.</title>
        <authorList>
            <person name="Sipos G."/>
            <person name="Prasanna A.N."/>
            <person name="Walter M.C."/>
            <person name="O'Connor E."/>
            <person name="Balint B."/>
            <person name="Krizsan K."/>
            <person name="Kiss B."/>
            <person name="Hess J."/>
            <person name="Varga T."/>
            <person name="Slot J."/>
            <person name="Riley R."/>
            <person name="Boka B."/>
            <person name="Rigling D."/>
            <person name="Barry K."/>
            <person name="Lee J."/>
            <person name="Mihaltcheva S."/>
            <person name="LaButti K."/>
            <person name="Lipzen A."/>
            <person name="Waldron R."/>
            <person name="Moloney N.M."/>
            <person name="Sperisen C."/>
            <person name="Kredics L."/>
            <person name="Vagvoelgyi C."/>
            <person name="Patrignani A."/>
            <person name="Fitzpatrick D."/>
            <person name="Nagy I."/>
            <person name="Doyle S."/>
            <person name="Anderson J.B."/>
            <person name="Grigoriev I.V."/>
            <person name="Gueldener U."/>
            <person name="Muensterkoetter M."/>
            <person name="Nagy L.G."/>
        </authorList>
    </citation>
    <scope>NUCLEOTIDE SEQUENCE [LARGE SCALE GENOMIC DNA]</scope>
    <source>
        <strain evidence="6">Ar21-2</strain>
    </source>
</reference>
<dbReference type="GO" id="GO:0005737">
    <property type="term" value="C:cytoplasm"/>
    <property type="evidence" value="ECO:0007669"/>
    <property type="project" value="TreeGrafter"/>
</dbReference>
<dbReference type="InParanoid" id="A0A2H3DES1"/>
<feature type="domain" description="3'-5' exonuclease" evidence="4">
    <location>
        <begin position="226"/>
        <end position="387"/>
    </location>
</feature>
<dbReference type="OrthoDB" id="1920326at2759"/>
<dbReference type="InterPro" id="IPR036397">
    <property type="entry name" value="RNaseH_sf"/>
</dbReference>
<proteinExistence type="predicted"/>
<keyword evidence="1" id="KW-0540">Nuclease</keyword>
<protein>
    <recommendedName>
        <fullName evidence="4">3'-5' exonuclease domain-containing protein</fullName>
    </recommendedName>
</protein>
<dbReference type="GO" id="GO:0003676">
    <property type="term" value="F:nucleic acid binding"/>
    <property type="evidence" value="ECO:0007669"/>
    <property type="project" value="InterPro"/>
</dbReference>
<dbReference type="Pfam" id="PF01612">
    <property type="entry name" value="DNA_pol_A_exo1"/>
    <property type="match status" value="1"/>
</dbReference>
<dbReference type="GO" id="GO:0005634">
    <property type="term" value="C:nucleus"/>
    <property type="evidence" value="ECO:0007669"/>
    <property type="project" value="TreeGrafter"/>
</dbReference>
<name>A0A2H3DES1_ARMGA</name>
<evidence type="ECO:0000313" key="6">
    <source>
        <dbReference type="Proteomes" id="UP000217790"/>
    </source>
</evidence>
<dbReference type="InterPro" id="IPR051132">
    <property type="entry name" value="3-5_Exonuclease_domain"/>
</dbReference>
<dbReference type="GO" id="GO:0008408">
    <property type="term" value="F:3'-5' exonuclease activity"/>
    <property type="evidence" value="ECO:0007669"/>
    <property type="project" value="InterPro"/>
</dbReference>
<dbReference type="Gene3D" id="3.30.420.10">
    <property type="entry name" value="Ribonuclease H-like superfamily/Ribonuclease H"/>
    <property type="match status" value="1"/>
</dbReference>
<dbReference type="Proteomes" id="UP000217790">
    <property type="component" value="Unassembled WGS sequence"/>
</dbReference>
<gene>
    <name evidence="5" type="ORF">ARMGADRAFT_1085622</name>
</gene>
<dbReference type="AlphaFoldDB" id="A0A2H3DES1"/>
<dbReference type="SUPFAM" id="SSF53098">
    <property type="entry name" value="Ribonuclease H-like"/>
    <property type="match status" value="1"/>
</dbReference>
<feature type="compositionally biased region" description="Acidic residues" evidence="3">
    <location>
        <begin position="539"/>
        <end position="550"/>
    </location>
</feature>
<dbReference type="GO" id="GO:0006139">
    <property type="term" value="P:nucleobase-containing compound metabolic process"/>
    <property type="evidence" value="ECO:0007669"/>
    <property type="project" value="InterPro"/>
</dbReference>
<dbReference type="OMA" id="QSACHET"/>
<keyword evidence="2" id="KW-0378">Hydrolase</keyword>
<evidence type="ECO:0000256" key="3">
    <source>
        <dbReference type="SAM" id="MobiDB-lite"/>
    </source>
</evidence>
<dbReference type="InterPro" id="IPR012337">
    <property type="entry name" value="RNaseH-like_sf"/>
</dbReference>
<keyword evidence="6" id="KW-1185">Reference proteome</keyword>
<dbReference type="PANTHER" id="PTHR13620:SF104">
    <property type="entry name" value="EXONUCLEASE 3'-5' DOMAIN-CONTAINING PROTEIN 2"/>
    <property type="match status" value="1"/>
</dbReference>
<dbReference type="EMBL" id="KZ293678">
    <property type="protein sequence ID" value="PBK87597.1"/>
    <property type="molecule type" value="Genomic_DNA"/>
</dbReference>
<organism evidence="5 6">
    <name type="scientific">Armillaria gallica</name>
    <name type="common">Bulbous honey fungus</name>
    <name type="synonym">Armillaria bulbosa</name>
    <dbReference type="NCBI Taxonomy" id="47427"/>
    <lineage>
        <taxon>Eukaryota</taxon>
        <taxon>Fungi</taxon>
        <taxon>Dikarya</taxon>
        <taxon>Basidiomycota</taxon>
        <taxon>Agaricomycotina</taxon>
        <taxon>Agaricomycetes</taxon>
        <taxon>Agaricomycetidae</taxon>
        <taxon>Agaricales</taxon>
        <taxon>Marasmiineae</taxon>
        <taxon>Physalacriaceae</taxon>
        <taxon>Armillaria</taxon>
    </lineage>
</organism>
<evidence type="ECO:0000256" key="1">
    <source>
        <dbReference type="ARBA" id="ARBA00022722"/>
    </source>
</evidence>
<evidence type="ECO:0000256" key="2">
    <source>
        <dbReference type="ARBA" id="ARBA00022801"/>
    </source>
</evidence>
<dbReference type="InterPro" id="IPR002562">
    <property type="entry name" value="3'-5'_exonuclease_dom"/>
</dbReference>
<evidence type="ECO:0000259" key="4">
    <source>
        <dbReference type="Pfam" id="PF01612"/>
    </source>
</evidence>
<feature type="region of interest" description="Disordered" evidence="3">
    <location>
        <begin position="524"/>
        <end position="558"/>
    </location>
</feature>
<evidence type="ECO:0000313" key="5">
    <source>
        <dbReference type="EMBL" id="PBK87597.1"/>
    </source>
</evidence>